<keyword evidence="3" id="KW-1185">Reference proteome</keyword>
<feature type="region of interest" description="Disordered" evidence="1">
    <location>
        <begin position="335"/>
        <end position="367"/>
    </location>
</feature>
<dbReference type="Proteomes" id="UP000746503">
    <property type="component" value="Unassembled WGS sequence"/>
</dbReference>
<proteinExistence type="predicted"/>
<protein>
    <recommendedName>
        <fullName evidence="4">DNA-binding protein</fullName>
    </recommendedName>
</protein>
<evidence type="ECO:0000313" key="3">
    <source>
        <dbReference type="Proteomes" id="UP000746503"/>
    </source>
</evidence>
<dbReference type="EMBL" id="JAAVJB010000023">
    <property type="protein sequence ID" value="NJP65737.1"/>
    <property type="molecule type" value="Genomic_DNA"/>
</dbReference>
<name>A0ABX1AEV8_9ACTN</name>
<organism evidence="2 3">
    <name type="scientific">Streptomyces spiramenti</name>
    <dbReference type="NCBI Taxonomy" id="2720606"/>
    <lineage>
        <taxon>Bacteria</taxon>
        <taxon>Bacillati</taxon>
        <taxon>Actinomycetota</taxon>
        <taxon>Actinomycetes</taxon>
        <taxon>Kitasatosporales</taxon>
        <taxon>Streptomycetaceae</taxon>
        <taxon>Streptomyces</taxon>
    </lineage>
</organism>
<evidence type="ECO:0008006" key="4">
    <source>
        <dbReference type="Google" id="ProtNLM"/>
    </source>
</evidence>
<accession>A0ABX1AEV8</accession>
<comment type="caution">
    <text evidence="2">The sequence shown here is derived from an EMBL/GenBank/DDBJ whole genome shotgun (WGS) entry which is preliminary data.</text>
</comment>
<sequence>MTGHDATTTALMLDAGAVLPAGTTDREDADVLTARTYTHPALDDRPVIRLVPGTLGEAEDLALEFLGLERRAEPPVVGQVRRETLGFPAWALVNDPANGHHALALVKDVERLARQAKSRAGAAKEGFEALADRLGRAVPHFLPTFHEQAARIFLRHENTTYAATFFGKAREAERVHGLTVDEDRQRAVFLEFAFAGALTVKALKEYVRDLARRLDPAEAWQQYRQLAVERCAAGLPPYSSLPQDARGLIKAAGVDRQAAEESFLADLIASPSVVRAPASFWKAYRAGLVELARREPAVRARLLEIMPTELGSSVADDESWLALLADSGATALLTDGPAAADGAPDGTAADAAGEGRPGGESAPPCPADWLARWAAHRKHGGATSGHSPATLDLVRRMAPRLRELGRPVDIFAARWRKGADLDLLDVAAAERIPLALPPAGTEVHLDLGRWLREDHPDRRDLTATADDPRLLPLLHRAVGDLGDQRTSRETLQRLAAHPVLSRVLHTWLDEAADRYLAATGLPAAREALSLLRPFRPVAVTNNPEAVSRVATHRTAPVLARTLRAGILDELGWPALDQALARLDTETRPASRQHHGNDTLVVADAWPALVLARGHKALVVGPDGILLDHDLRIPPGQDHYYRPHFRYVDGELLVLWWQDNKLHAYWSHRPTEVFTPDGEPVPRWWSGTTETVSVPLPDGGRATGGRTLHAGDTTLPPNRPVIGDGTTLWRQGRQGTQQVWLEYDPATGTHGRASLPALLRAGVDEDADLLHDHCRVLPLRPGLENTPFGTDGTLLGRWVREDRATGDRSAGTPDGRTVTLAGHAPPHTPVPLGSLALPGGAAPVAARSRGRVDLYAADDTGPTGALGHVVTGERGGEYASGTRMVPPLEYWHALRPRDEAASLALRALTDEQVTELLDTAATITAEHRAARARETADDGEIPTQRATEAGKNLDQALRAAVGAALPAVSDSRLLTGVLSLVRVTLRHAETAAEFTIAPTTPRPAADQEMFADHRPEHGDDGTLRQAVSQIGGGWWGGSGRWTGLRQIRAVNHVLSGNPAAGKPLHRAKGLPALTGGWTTEDRTVPGSSVDWAPLLERLRPLAYRAASPALAAHERAALLLLFQAISEGPLARAAGVIRHVRFSEPARADHRQERVGQVLRHGDRTVVVLSGGRVDRDTGRLDWEALDHDPSGRFGAIADFGLDSATPCTEPWTGERLAPVARLITDKGPAPWNPEAPAALAGAIADGATGPVETAVLLAALPHTPDTAVLAPTGLRTQQWKTGHSRLTALGGDTTSQLIGALLPDDPAQLWSTGPDTAAAAARWAELRGDRLRIPEDLALLGVVTGEPEAVLNPAGTPWLTRTTTQRVDEHGRLAADDPDALPNGRDLSRAVDALASLAYHLPHGDPLRARLPEGLAALRRRLDDPGLLVDLQINWTDTGKPTSAALRTAHHMPDAGGADITGLTPVGEVFVLCPWYGNSEGVLMRPAGVTGADDPVHDLVDGLVGSRNHGATVLRTLHDEGFARALAADGPPGHAQDPTRSAPGLVAEAAAALGLGEDAATLYLQLLALPDPTDRNCVRWTGWKPARTKRARAELAATELVVEAKRARAGRSLFLPCGWLDHKSPALPVETWKEALYPLPGRERAVPHLPVAELFALAWERVRSGDGPAYEQLTTRTTRKGRR</sequence>
<dbReference type="RefSeq" id="WP_167932261.1">
    <property type="nucleotide sequence ID" value="NZ_JAAVJB010000023.1"/>
</dbReference>
<evidence type="ECO:0000256" key="1">
    <source>
        <dbReference type="SAM" id="MobiDB-lite"/>
    </source>
</evidence>
<gene>
    <name evidence="2" type="ORF">HCJ92_05390</name>
</gene>
<feature type="compositionally biased region" description="Low complexity" evidence="1">
    <location>
        <begin position="335"/>
        <end position="352"/>
    </location>
</feature>
<evidence type="ECO:0000313" key="2">
    <source>
        <dbReference type="EMBL" id="NJP65737.1"/>
    </source>
</evidence>
<reference evidence="2 3" key="1">
    <citation type="submission" date="2020-03" db="EMBL/GenBank/DDBJ databases">
        <title>Draft genome of Streptomyces sp. ventii, isolated from the Axial Seamount in the Pacific Ocean, and resequencing of the two type strains Streptomyces lonarensis strain NCL 716 and Streptomyces bohaiensis strain 11A07.</title>
        <authorList>
            <person name="Loughran R.M."/>
            <person name="Pfannmuller K.M."/>
            <person name="Wasson B.J."/>
            <person name="Deadmond M.C."/>
            <person name="Paddock B.E."/>
            <person name="Koyack M.J."/>
            <person name="Gallegos D.A."/>
            <person name="Mitchell E.A."/>
            <person name="Ushijima B."/>
            <person name="Saw J.H."/>
            <person name="Mcphail K.L."/>
            <person name="Videau P."/>
        </authorList>
    </citation>
    <scope>NUCLEOTIDE SEQUENCE [LARGE SCALE GENOMIC DNA]</scope>
    <source>
        <strain evidence="3">5675061</strain>
    </source>
</reference>